<dbReference type="PANTHER" id="PTHR38792:SF3">
    <property type="entry name" value="BNR_ASP-BOX REPEAT DOMAIN PROTEIN (AFU_ORTHOLOGUE AFUA_7G06430)-RELATED"/>
    <property type="match status" value="1"/>
</dbReference>
<keyword evidence="2" id="KW-1185">Reference proteome</keyword>
<gene>
    <name evidence="1" type="ORF">P3G67_20870</name>
</gene>
<protein>
    <submittedName>
        <fullName evidence="1">Sialidase family protein</fullName>
    </submittedName>
</protein>
<name>A0ABT5ZP73_9ACTN</name>
<dbReference type="RefSeq" id="WP_276094812.1">
    <property type="nucleotide sequence ID" value="NZ_JARJBC010000013.1"/>
</dbReference>
<organism evidence="1 2">
    <name type="scientific">Streptomyces silvisoli</name>
    <dbReference type="NCBI Taxonomy" id="3034235"/>
    <lineage>
        <taxon>Bacteria</taxon>
        <taxon>Bacillati</taxon>
        <taxon>Actinomycetota</taxon>
        <taxon>Actinomycetes</taxon>
        <taxon>Kitasatosporales</taxon>
        <taxon>Streptomycetaceae</taxon>
        <taxon>Streptomyces</taxon>
    </lineage>
</organism>
<dbReference type="EMBL" id="JARJBC010000013">
    <property type="protein sequence ID" value="MDF3291633.1"/>
    <property type="molecule type" value="Genomic_DNA"/>
</dbReference>
<dbReference type="Proteomes" id="UP001216579">
    <property type="component" value="Unassembled WGS sequence"/>
</dbReference>
<dbReference type="Gene3D" id="2.120.10.10">
    <property type="match status" value="1"/>
</dbReference>
<reference evidence="1 2" key="1">
    <citation type="submission" date="2023-03" db="EMBL/GenBank/DDBJ databases">
        <title>Draft genome sequence of Streptomyces sp. RB6PN23 isolated from peat swamp forest in Thailand.</title>
        <authorList>
            <person name="Klaysubun C."/>
            <person name="Duangmal K."/>
        </authorList>
    </citation>
    <scope>NUCLEOTIDE SEQUENCE [LARGE SCALE GENOMIC DNA]</scope>
    <source>
        <strain evidence="1 2">RB6PN23</strain>
    </source>
</reference>
<dbReference type="SUPFAM" id="SSF50939">
    <property type="entry name" value="Sialidases"/>
    <property type="match status" value="1"/>
</dbReference>
<accession>A0ABT5ZP73</accession>
<comment type="caution">
    <text evidence="1">The sequence shown here is derived from an EMBL/GenBank/DDBJ whole genome shotgun (WGS) entry which is preliminary data.</text>
</comment>
<evidence type="ECO:0000313" key="1">
    <source>
        <dbReference type="EMBL" id="MDF3291633.1"/>
    </source>
</evidence>
<sequence>MIRLQHSGNANGTIIATYTSYVDHRAEDPVFASTNEGRTFTRIATLAPGATSKNLCCTSLFELPRQIGALPAGTLLWAGAKNANARPMSLPVWRSEDHGHSWTLLSTAYTSPNQGGVWEPSFSVDASGQLICYFSDESDPAHSQLLARTVSTDGVHWGPKQQVVALPDHSARPGMAVVHRLPSGQYFMTYELCSTTGPDCPVHYRASADGSDWGNPATPGAEVVGPNGRIPEHTPKFTVTPDGRILLASLAYDNPDGSPAPGNGAVLLVNGSAGAGSWSVIPAPVSAPENNRKVGPCTNYSPALLPVGNNGNQVLEITTRDEAGICRAYYGTGASSQ</sequence>
<dbReference type="CDD" id="cd15482">
    <property type="entry name" value="Sialidase_non-viral"/>
    <property type="match status" value="1"/>
</dbReference>
<evidence type="ECO:0000313" key="2">
    <source>
        <dbReference type="Proteomes" id="UP001216579"/>
    </source>
</evidence>
<dbReference type="InterPro" id="IPR036278">
    <property type="entry name" value="Sialidase_sf"/>
</dbReference>
<proteinExistence type="predicted"/>
<dbReference type="PANTHER" id="PTHR38792">
    <property type="entry name" value="BNR/ASP-BOX REPEAT DOMAIN PROTEIN (AFU_ORTHOLOGUE AFUA_7G06430)-RELATED"/>
    <property type="match status" value="1"/>
</dbReference>